<accession>A0ABQ9WYD7</accession>
<organism evidence="3 4">
    <name type="scientific">Blattamonas nauphoetae</name>
    <dbReference type="NCBI Taxonomy" id="2049346"/>
    <lineage>
        <taxon>Eukaryota</taxon>
        <taxon>Metamonada</taxon>
        <taxon>Preaxostyla</taxon>
        <taxon>Oxymonadida</taxon>
        <taxon>Blattamonas</taxon>
    </lineage>
</organism>
<feature type="region of interest" description="Disordered" evidence="1">
    <location>
        <begin position="1715"/>
        <end position="1952"/>
    </location>
</feature>
<evidence type="ECO:0000256" key="1">
    <source>
        <dbReference type="SAM" id="MobiDB-lite"/>
    </source>
</evidence>
<evidence type="ECO:0000256" key="2">
    <source>
        <dbReference type="SAM" id="Phobius"/>
    </source>
</evidence>
<evidence type="ECO:0000313" key="4">
    <source>
        <dbReference type="Proteomes" id="UP001281761"/>
    </source>
</evidence>
<gene>
    <name evidence="3" type="ORF">BLNAU_20571</name>
</gene>
<dbReference type="EMBL" id="JARBJD010000295">
    <property type="protein sequence ID" value="KAK2944522.1"/>
    <property type="molecule type" value="Genomic_DNA"/>
</dbReference>
<dbReference type="Proteomes" id="UP001281761">
    <property type="component" value="Unassembled WGS sequence"/>
</dbReference>
<feature type="compositionally biased region" description="Basic and acidic residues" evidence="1">
    <location>
        <begin position="1991"/>
        <end position="2011"/>
    </location>
</feature>
<feature type="transmembrane region" description="Helical" evidence="2">
    <location>
        <begin position="1615"/>
        <end position="1636"/>
    </location>
</feature>
<feature type="compositionally biased region" description="Basic and acidic residues" evidence="1">
    <location>
        <begin position="1784"/>
        <end position="1793"/>
    </location>
</feature>
<feature type="compositionally biased region" description="Basic and acidic residues" evidence="1">
    <location>
        <begin position="1715"/>
        <end position="1746"/>
    </location>
</feature>
<feature type="compositionally biased region" description="Basic and acidic residues" evidence="1">
    <location>
        <begin position="1820"/>
        <end position="1838"/>
    </location>
</feature>
<keyword evidence="4" id="KW-1185">Reference proteome</keyword>
<keyword evidence="2" id="KW-0472">Membrane</keyword>
<evidence type="ECO:0000313" key="3">
    <source>
        <dbReference type="EMBL" id="KAK2944522.1"/>
    </source>
</evidence>
<protein>
    <submittedName>
        <fullName evidence="3">Uncharacterized protein</fullName>
    </submittedName>
</protein>
<sequence length="2011" mass="217885">MVHNSEILSNIDQSPFVISSSNIEQSTSILIISCSHESKWTNLLPLVDLANRHQNTDGDDTSTETIAGEASKPRVGTFGDDEIRVIGCSLDFHNIHFPIGSGPLFSFGMQKDRSLLPNLADIRMKTMLSSSSLLNVTSPGNLICENQNMFGSLMEQEIVGCCVSGCSNHDSGTTMLDVHFGGNLHSVNTSFSSCVRETNTPVSSPNANYTQGQRIVFGDLSSITSATFTLCTFTEMRGSYGDHTGGSAILITSPASLTIAQCSFHVCNVSGYNDDGGAVFFWHKQPSTNAMHVAQSSFTECKAIGGTSNFGGSVFARNTTTVSIADSFFEKTEAQYGSAVAVYEKAESTLTNCSFVGCWAPDSGTLQFYNETVSVSSLTYLLFRECSAGQVEASRDIFFQALPFSDIESKIRYCDSTSGAPSVYFVVTDTSDSTLVPQITSTPTVEACTVTFSGNDALVEIRTKEVIGGVMGVLLEGCLVPRLVFVEFDGNGENSTTGRATVSSGADGILPSAEYTLRSFVLPGDLGFQVFSASAILKDVNTTTITLKGASLDEGSYWMCVQEGSNTMNISLSRTDSTTLVGEAPLYPASAEGRLDWATEYEVLLVHHSKDGVERPVQRANRITFITPDAPARIDSFLSHCLNGRKTEVTLILGGISLPTGSGWMIAEGSDSSVLVEGVVSVSEATRCSGVFSVGWEENTTHLCFEKTYWMKSASSGSDEIAIDCGVSFVVPSPPVITCFSLPTEYSSDSFPISVVGSNFPSAETYTVSLSSFQSFEVSFVDGTTGTGTIKAGLPSEIQFNTTYSIESVSKGEEHVLLNQTGLKTPLGPTLETVTTVLNASNKNNVIFTLTGSRMMTGTHTLTFIEEGFSTPTSISVSIDSMTVGSGEVVVFGGSQLKYGTSYSISLLTSHTLHFALDGSLTFETPNEPARVVGIWGSLDASGNTTSITLRGRQMEKGSYIVKLNSESGPSFEVSFADELSEERNSSAASVAIFGPSAILSYATPYSLFSITRTDSPEDGLLINANPSAFRIDEPTRVASTFPVLSIDSQTVTVSLSGYAFTLDSFTAQLQITSPTPSTPFTATATRLSNKELEITLRIQSGTPRIEFGDEITLLSIMNSSTEAILDCATFLIPHPPIVTSAECDFANTLNTSIRIELTGTDLPLHTQFLVKLDSGDTFTISFATILKGSTAEMGIGWPDTLQYSRTYRIALIQNELTGQTVFVGDSVLFSTDPPPSPIMVFCDSSSSDSSRLCGSIDRPCSSMDLAWKVGAMTGSLDVSIRIKLSATLSNSVSCVAGGIVVVETGTSIDPLLRVPLSAQMGEKGMIVVSSDGLFELRAVDVLIESTLPSFVFLFASNSTVVIVDGSFIGHSDSCDATHNTNDGDDSSVCSWETGLIELDNCETRVDNTTLSNLAQGGMNMKNGSLTIETTRFSGNSPRPDLSSSSRRNIHCSEDGHVIVGSLNGGDGTPANPSPWISASDCRLTGLASVVASPLFVPSLKSESKSALNKKSKMFSLDIHGSCLFDCDLKLEVFEVEKTRGEGNCISIDLTNASTTSFSESRITLSLLESQDLEESLEWRGRLMYGNGVRTKESFVIQSNTADRMTESVLESMKWWIPLVVGVVCLGLLLIVLIICCGCRSKDKAEDEEQMSTNNAEMDASERDKMAMAEEWDGDLPQSSIVVAGETELRTDKKEDTYWKHPCDDTDEAFDGVAERKGDEMENEMKRESEEDGKDERKEMEEMMERPHKKKRKKKTEKDVGEGENEEATTTVTSRRTEEEDGVEEQKDGSVEGKKRKRKKMAKEVEEEDKNEEGTMTSHGTKEDDGVEEQKSGNEEGKMKRKKKKDTGVEEANDNLLIVEGQNNDTVNEVDMTKGKEGEEDEGESEVKKRKKKKKKKQEEIVEGESVPAEAGAEIEESTMNEELNTNEDAIIADEGERPKRKKKKKKVGLDTEEELKLREEVEIVEMGGDEAHKEEDEGKRKKKKGRKKRTIESEVKIAEEERKKEEEGRI</sequence>
<feature type="compositionally biased region" description="Basic residues" evidence="1">
    <location>
        <begin position="1981"/>
        <end position="1990"/>
    </location>
</feature>
<name>A0ABQ9WYD7_9EUKA</name>
<keyword evidence="2" id="KW-1133">Transmembrane helix</keyword>
<feature type="region of interest" description="Disordered" evidence="1">
    <location>
        <begin position="1966"/>
        <end position="2011"/>
    </location>
</feature>
<comment type="caution">
    <text evidence="3">The sequence shown here is derived from an EMBL/GenBank/DDBJ whole genome shotgun (WGS) entry which is preliminary data.</text>
</comment>
<feature type="compositionally biased region" description="Basic and acidic residues" evidence="1">
    <location>
        <begin position="1970"/>
        <end position="1980"/>
    </location>
</feature>
<reference evidence="3 4" key="1">
    <citation type="journal article" date="2022" name="bioRxiv">
        <title>Genomics of Preaxostyla Flagellates Illuminates Evolutionary Transitions and the Path Towards Mitochondrial Loss.</title>
        <authorList>
            <person name="Novak L.V.F."/>
            <person name="Treitli S.C."/>
            <person name="Pyrih J."/>
            <person name="Halakuc P."/>
            <person name="Pipaliya S.V."/>
            <person name="Vacek V."/>
            <person name="Brzon O."/>
            <person name="Soukal P."/>
            <person name="Eme L."/>
            <person name="Dacks J.B."/>
            <person name="Karnkowska A."/>
            <person name="Elias M."/>
            <person name="Hampl V."/>
        </authorList>
    </citation>
    <scope>NUCLEOTIDE SEQUENCE [LARGE SCALE GENOMIC DNA]</scope>
    <source>
        <strain evidence="3">NAU3</strain>
        <tissue evidence="3">Gut</tissue>
    </source>
</reference>
<keyword evidence="2" id="KW-0812">Transmembrane</keyword>
<proteinExistence type="predicted"/>